<reference evidence="1" key="1">
    <citation type="journal article" date="2013" name="J. Plant Res.">
        <title>Effect of fungi and light on seed germination of three Opuntia species from semiarid lands of central Mexico.</title>
        <authorList>
            <person name="Delgado-Sanchez P."/>
            <person name="Jimenez-Bremont J.F."/>
            <person name="Guerrero-Gonzalez Mde L."/>
            <person name="Flores J."/>
        </authorList>
    </citation>
    <scope>NUCLEOTIDE SEQUENCE</scope>
    <source>
        <tissue evidence="1">Cladode</tissue>
    </source>
</reference>
<name>A0A7C9A6X8_OPUST</name>
<reference evidence="1" key="2">
    <citation type="submission" date="2020-07" db="EMBL/GenBank/DDBJ databases">
        <authorList>
            <person name="Vera ALvarez R."/>
            <person name="Arias-Moreno D.M."/>
            <person name="Jimenez-Jacinto V."/>
            <person name="Jimenez-Bremont J.F."/>
            <person name="Swaminathan K."/>
            <person name="Moose S.P."/>
            <person name="Guerrero-Gonzalez M.L."/>
            <person name="Marino-Ramirez L."/>
            <person name="Landsman D."/>
            <person name="Rodriguez-Kessler M."/>
            <person name="Delgado-Sanchez P."/>
        </authorList>
    </citation>
    <scope>NUCLEOTIDE SEQUENCE</scope>
    <source>
        <tissue evidence="1">Cladode</tissue>
    </source>
</reference>
<dbReference type="EMBL" id="GISG01200882">
    <property type="protein sequence ID" value="MBA4658515.1"/>
    <property type="molecule type" value="Transcribed_RNA"/>
</dbReference>
<sequence>MCGNAQVEQWEKLKVALPCSELEMPFSQCTSMHREDTFVAENCFTLLIGYATGKQSQTRTRTRGATAAPIAKPYLEQTACGIICIERTIRATNNASVMY</sequence>
<dbReference type="AlphaFoldDB" id="A0A7C9A6X8"/>
<evidence type="ECO:0000313" key="1">
    <source>
        <dbReference type="EMBL" id="MBA4658515.1"/>
    </source>
</evidence>
<protein>
    <submittedName>
        <fullName evidence="1">Uncharacterized protein</fullName>
    </submittedName>
</protein>
<organism evidence="1">
    <name type="scientific">Opuntia streptacantha</name>
    <name type="common">Prickly pear cactus</name>
    <name type="synonym">Opuntia cardona</name>
    <dbReference type="NCBI Taxonomy" id="393608"/>
    <lineage>
        <taxon>Eukaryota</taxon>
        <taxon>Viridiplantae</taxon>
        <taxon>Streptophyta</taxon>
        <taxon>Embryophyta</taxon>
        <taxon>Tracheophyta</taxon>
        <taxon>Spermatophyta</taxon>
        <taxon>Magnoliopsida</taxon>
        <taxon>eudicotyledons</taxon>
        <taxon>Gunneridae</taxon>
        <taxon>Pentapetalae</taxon>
        <taxon>Caryophyllales</taxon>
        <taxon>Cactineae</taxon>
        <taxon>Cactaceae</taxon>
        <taxon>Opuntioideae</taxon>
        <taxon>Opuntia</taxon>
    </lineage>
</organism>
<accession>A0A7C9A6X8</accession>
<proteinExistence type="predicted"/>